<name>A0A182WPC6_9DIPT</name>
<protein>
    <submittedName>
        <fullName evidence="1">Uncharacterized protein</fullName>
    </submittedName>
</protein>
<sequence length="40" mass="4863">MCPSYCVRRRALKSKRIVDRVYHRAPSRSSAKRRRRREAC</sequence>
<keyword evidence="2" id="KW-1185">Reference proteome</keyword>
<dbReference type="Proteomes" id="UP000075920">
    <property type="component" value="Unassembled WGS sequence"/>
</dbReference>
<dbReference type="AlphaFoldDB" id="A0A182WPC6"/>
<proteinExistence type="predicted"/>
<organism evidence="1 2">
    <name type="scientific">Anopheles minimus</name>
    <dbReference type="NCBI Taxonomy" id="112268"/>
    <lineage>
        <taxon>Eukaryota</taxon>
        <taxon>Metazoa</taxon>
        <taxon>Ecdysozoa</taxon>
        <taxon>Arthropoda</taxon>
        <taxon>Hexapoda</taxon>
        <taxon>Insecta</taxon>
        <taxon>Pterygota</taxon>
        <taxon>Neoptera</taxon>
        <taxon>Endopterygota</taxon>
        <taxon>Diptera</taxon>
        <taxon>Nematocera</taxon>
        <taxon>Culicoidea</taxon>
        <taxon>Culicidae</taxon>
        <taxon>Anophelinae</taxon>
        <taxon>Anopheles</taxon>
    </lineage>
</organism>
<dbReference type="EnsemblMetazoa" id="AMIN014531-RA">
    <property type="protein sequence ID" value="AMIN014531-PA"/>
    <property type="gene ID" value="AMIN014531"/>
</dbReference>
<reference evidence="2" key="1">
    <citation type="submission" date="2013-03" db="EMBL/GenBank/DDBJ databases">
        <title>The Genome Sequence of Anopheles minimus MINIMUS1.</title>
        <authorList>
            <consortium name="The Broad Institute Genomics Platform"/>
            <person name="Neafsey D.E."/>
            <person name="Walton C."/>
            <person name="Walker B."/>
            <person name="Young S.K."/>
            <person name="Zeng Q."/>
            <person name="Gargeya S."/>
            <person name="Fitzgerald M."/>
            <person name="Haas B."/>
            <person name="Abouelleil A."/>
            <person name="Allen A.W."/>
            <person name="Alvarado L."/>
            <person name="Arachchi H.M."/>
            <person name="Berlin A.M."/>
            <person name="Chapman S.B."/>
            <person name="Gainer-Dewar J."/>
            <person name="Goldberg J."/>
            <person name="Griggs A."/>
            <person name="Gujja S."/>
            <person name="Hansen M."/>
            <person name="Howarth C."/>
            <person name="Imamovic A."/>
            <person name="Ireland A."/>
            <person name="Larimer J."/>
            <person name="McCowan C."/>
            <person name="Murphy C."/>
            <person name="Pearson M."/>
            <person name="Poon T.W."/>
            <person name="Priest M."/>
            <person name="Roberts A."/>
            <person name="Saif S."/>
            <person name="Shea T."/>
            <person name="Sisk P."/>
            <person name="Sykes S."/>
            <person name="Wortman J."/>
            <person name="Nusbaum C."/>
            <person name="Birren B."/>
        </authorList>
    </citation>
    <scope>NUCLEOTIDE SEQUENCE [LARGE SCALE GENOMIC DNA]</scope>
    <source>
        <strain evidence="2">MINIMUS1</strain>
    </source>
</reference>
<evidence type="ECO:0000313" key="2">
    <source>
        <dbReference type="Proteomes" id="UP000075920"/>
    </source>
</evidence>
<reference evidence="1" key="2">
    <citation type="submission" date="2020-05" db="UniProtKB">
        <authorList>
            <consortium name="EnsemblMetazoa"/>
        </authorList>
    </citation>
    <scope>IDENTIFICATION</scope>
    <source>
        <strain evidence="1">MINIMUS1</strain>
    </source>
</reference>
<evidence type="ECO:0000313" key="1">
    <source>
        <dbReference type="EnsemblMetazoa" id="AMIN014531-PA"/>
    </source>
</evidence>
<accession>A0A182WPC6</accession>
<dbReference type="VEuPathDB" id="VectorBase:AMIN014531"/>